<evidence type="ECO:0000313" key="3">
    <source>
        <dbReference type="Proteomes" id="UP000294933"/>
    </source>
</evidence>
<sequence>MPEYKCSVNPYALPRVGFGDGRSREFWKLVKGNRFLFRVQDRRSKVKQLGDGGFLAAALRYPPATPQPSFDYESVMEHIRWDSRVKTPYISASFSLAWAVWEADRRVGANNRDVCIAVIDGARIQSNAAEVALGILEEWGATASSKNFASASQEVLIYAHVPADAVISIYGSEFIAANLPPWYNPLADFPISNTSYTDFCEIEATRRHQKYRGKQRMAKFALQLAQSTIPPDTPSKRWSKLAFGIGKHYIVWTMDPSQSSEEMDRTVKIVRQLSYLVKDEVKRRRYEERYAF</sequence>
<protein>
    <recommendedName>
        <fullName evidence="1">DUF7587 domain-containing protein</fullName>
    </recommendedName>
</protein>
<name>A0A4Y7QJ86_9AGAM</name>
<reference evidence="2 3" key="1">
    <citation type="submission" date="2018-06" db="EMBL/GenBank/DDBJ databases">
        <title>A transcriptomic atlas of mushroom development highlights an independent origin of complex multicellularity.</title>
        <authorList>
            <consortium name="DOE Joint Genome Institute"/>
            <person name="Krizsan K."/>
            <person name="Almasi E."/>
            <person name="Merenyi Z."/>
            <person name="Sahu N."/>
            <person name="Viragh M."/>
            <person name="Koszo T."/>
            <person name="Mondo S."/>
            <person name="Kiss B."/>
            <person name="Balint B."/>
            <person name="Kues U."/>
            <person name="Barry K."/>
            <person name="Hegedus J.C."/>
            <person name="Henrissat B."/>
            <person name="Johnson J."/>
            <person name="Lipzen A."/>
            <person name="Ohm R."/>
            <person name="Nagy I."/>
            <person name="Pangilinan J."/>
            <person name="Yan J."/>
            <person name="Xiong Y."/>
            <person name="Grigoriev I.V."/>
            <person name="Hibbett D.S."/>
            <person name="Nagy L.G."/>
        </authorList>
    </citation>
    <scope>NUCLEOTIDE SEQUENCE [LARGE SCALE GENOMIC DNA]</scope>
    <source>
        <strain evidence="2 3">SZMC22713</strain>
    </source>
</reference>
<dbReference type="Pfam" id="PF24494">
    <property type="entry name" value="DUF7587"/>
    <property type="match status" value="1"/>
</dbReference>
<dbReference type="EMBL" id="ML170158">
    <property type="protein sequence ID" value="TDL27727.1"/>
    <property type="molecule type" value="Genomic_DNA"/>
</dbReference>
<dbReference type="Proteomes" id="UP000294933">
    <property type="component" value="Unassembled WGS sequence"/>
</dbReference>
<dbReference type="VEuPathDB" id="FungiDB:BD410DRAFT_781608"/>
<keyword evidence="3" id="KW-1185">Reference proteome</keyword>
<dbReference type="STRING" id="50990.A0A4Y7QJ86"/>
<gene>
    <name evidence="2" type="ORF">BD410DRAFT_781608</name>
</gene>
<evidence type="ECO:0000313" key="2">
    <source>
        <dbReference type="EMBL" id="TDL27727.1"/>
    </source>
</evidence>
<evidence type="ECO:0000259" key="1">
    <source>
        <dbReference type="Pfam" id="PF24494"/>
    </source>
</evidence>
<dbReference type="AlphaFoldDB" id="A0A4Y7QJ86"/>
<proteinExistence type="predicted"/>
<dbReference type="OrthoDB" id="3359845at2759"/>
<feature type="domain" description="DUF7587" evidence="1">
    <location>
        <begin position="33"/>
        <end position="168"/>
    </location>
</feature>
<accession>A0A4Y7QJ86</accession>
<organism evidence="2 3">
    <name type="scientific">Rickenella mellea</name>
    <dbReference type="NCBI Taxonomy" id="50990"/>
    <lineage>
        <taxon>Eukaryota</taxon>
        <taxon>Fungi</taxon>
        <taxon>Dikarya</taxon>
        <taxon>Basidiomycota</taxon>
        <taxon>Agaricomycotina</taxon>
        <taxon>Agaricomycetes</taxon>
        <taxon>Hymenochaetales</taxon>
        <taxon>Rickenellaceae</taxon>
        <taxon>Rickenella</taxon>
    </lineage>
</organism>
<dbReference type="InterPro" id="IPR056009">
    <property type="entry name" value="DUF7587"/>
</dbReference>